<accession>A0A2U1MY67</accession>
<dbReference type="Gene3D" id="3.10.110.10">
    <property type="entry name" value="Ubiquitin Conjugating Enzyme"/>
    <property type="match status" value="2"/>
</dbReference>
<dbReference type="OrthoDB" id="47801at2759"/>
<feature type="domain" description="UBC core" evidence="3">
    <location>
        <begin position="37"/>
        <end position="81"/>
    </location>
</feature>
<dbReference type="Proteomes" id="UP000245207">
    <property type="component" value="Unassembled WGS sequence"/>
</dbReference>
<evidence type="ECO:0000313" key="4">
    <source>
        <dbReference type="EMBL" id="PWA66177.1"/>
    </source>
</evidence>
<dbReference type="STRING" id="35608.A0A2U1MY67"/>
<keyword evidence="5" id="KW-1185">Reference proteome</keyword>
<dbReference type="InterPro" id="IPR016135">
    <property type="entry name" value="UBQ-conjugating_enzyme/RWD"/>
</dbReference>
<dbReference type="EMBL" id="PKPP01004086">
    <property type="protein sequence ID" value="PWA66177.1"/>
    <property type="molecule type" value="Genomic_DNA"/>
</dbReference>
<dbReference type="Pfam" id="PF00179">
    <property type="entry name" value="UQ_con"/>
    <property type="match status" value="1"/>
</dbReference>
<keyword evidence="1" id="KW-0808">Transferase</keyword>
<dbReference type="InterPro" id="IPR000608">
    <property type="entry name" value="UBC"/>
</dbReference>
<dbReference type="AlphaFoldDB" id="A0A2U1MY67"/>
<sequence length="145" mass="17249">MTQKLIGNNDDDTMMKYWKFGTSKSLILPTTIQNQNLHPRLYESRIDLLRAVIKGVEGTPYHDGLFCFDIRFPKNYPDKLPLTNEWKTRIDREWKIPKMAYLGMILNEKPYFNEPGYEGMRDSYKGEQKSLKYNERTLLCSLYHE</sequence>
<keyword evidence="2" id="KW-0833">Ubl conjugation pathway</keyword>
<dbReference type="GO" id="GO:0061631">
    <property type="term" value="F:ubiquitin conjugating enzyme activity"/>
    <property type="evidence" value="ECO:0007669"/>
    <property type="project" value="TreeGrafter"/>
</dbReference>
<evidence type="ECO:0000313" key="5">
    <source>
        <dbReference type="Proteomes" id="UP000245207"/>
    </source>
</evidence>
<reference evidence="4 5" key="1">
    <citation type="journal article" date="2018" name="Mol. Plant">
        <title>The genome of Artemisia annua provides insight into the evolution of Asteraceae family and artemisinin biosynthesis.</title>
        <authorList>
            <person name="Shen Q."/>
            <person name="Zhang L."/>
            <person name="Liao Z."/>
            <person name="Wang S."/>
            <person name="Yan T."/>
            <person name="Shi P."/>
            <person name="Liu M."/>
            <person name="Fu X."/>
            <person name="Pan Q."/>
            <person name="Wang Y."/>
            <person name="Lv Z."/>
            <person name="Lu X."/>
            <person name="Zhang F."/>
            <person name="Jiang W."/>
            <person name="Ma Y."/>
            <person name="Chen M."/>
            <person name="Hao X."/>
            <person name="Li L."/>
            <person name="Tang Y."/>
            <person name="Lv G."/>
            <person name="Zhou Y."/>
            <person name="Sun X."/>
            <person name="Brodelius P.E."/>
            <person name="Rose J.K.C."/>
            <person name="Tang K."/>
        </authorList>
    </citation>
    <scope>NUCLEOTIDE SEQUENCE [LARGE SCALE GENOMIC DNA]</scope>
    <source>
        <strain evidence="5">cv. Huhao1</strain>
        <tissue evidence="4">Leaf</tissue>
    </source>
</reference>
<dbReference type="SUPFAM" id="SSF54495">
    <property type="entry name" value="UBC-like"/>
    <property type="match status" value="1"/>
</dbReference>
<proteinExistence type="predicted"/>
<comment type="caution">
    <text evidence="4">The sequence shown here is derived from an EMBL/GenBank/DDBJ whole genome shotgun (WGS) entry which is preliminary data.</text>
</comment>
<name>A0A2U1MY67_ARTAN</name>
<dbReference type="PANTHER" id="PTHR46116:SF19">
    <property type="entry name" value="UBIQUITIN-CONJUGATING ENZYME FAMILY PROTEIN"/>
    <property type="match status" value="1"/>
</dbReference>
<organism evidence="4 5">
    <name type="scientific">Artemisia annua</name>
    <name type="common">Sweet wormwood</name>
    <dbReference type="NCBI Taxonomy" id="35608"/>
    <lineage>
        <taxon>Eukaryota</taxon>
        <taxon>Viridiplantae</taxon>
        <taxon>Streptophyta</taxon>
        <taxon>Embryophyta</taxon>
        <taxon>Tracheophyta</taxon>
        <taxon>Spermatophyta</taxon>
        <taxon>Magnoliopsida</taxon>
        <taxon>eudicotyledons</taxon>
        <taxon>Gunneridae</taxon>
        <taxon>Pentapetalae</taxon>
        <taxon>asterids</taxon>
        <taxon>campanulids</taxon>
        <taxon>Asterales</taxon>
        <taxon>Asteraceae</taxon>
        <taxon>Asteroideae</taxon>
        <taxon>Anthemideae</taxon>
        <taxon>Artemisiinae</taxon>
        <taxon>Artemisia</taxon>
    </lineage>
</organism>
<gene>
    <name evidence="4" type="ORF">CTI12_AA330630</name>
</gene>
<evidence type="ECO:0000259" key="3">
    <source>
        <dbReference type="Pfam" id="PF00179"/>
    </source>
</evidence>
<evidence type="ECO:0000256" key="2">
    <source>
        <dbReference type="ARBA" id="ARBA00022786"/>
    </source>
</evidence>
<protein>
    <submittedName>
        <fullName evidence="4">Ubiquitin-conjugating enzyme 25</fullName>
    </submittedName>
</protein>
<evidence type="ECO:0000256" key="1">
    <source>
        <dbReference type="ARBA" id="ARBA00022679"/>
    </source>
</evidence>
<dbReference type="PANTHER" id="PTHR46116">
    <property type="entry name" value="(E3-INDEPENDENT) E2 UBIQUITIN-CONJUGATING ENZYME"/>
    <property type="match status" value="1"/>
</dbReference>